<name>A0A1B9F4N8_9BACT</name>
<comment type="caution">
    <text evidence="1">The sequence shown here is derived from an EMBL/GenBank/DDBJ whole genome shotgun (WGS) entry which is preliminary data.</text>
</comment>
<gene>
    <name evidence="1" type="ORF">DBT_1845</name>
</gene>
<dbReference type="PATRIC" id="fig|1156395.6.peg.1861"/>
<dbReference type="Proteomes" id="UP000093080">
    <property type="component" value="Unassembled WGS sequence"/>
</dbReference>
<organism evidence="1 2">
    <name type="scientific">Dissulfuribacter thermophilus</name>
    <dbReference type="NCBI Taxonomy" id="1156395"/>
    <lineage>
        <taxon>Bacteria</taxon>
        <taxon>Pseudomonadati</taxon>
        <taxon>Thermodesulfobacteriota</taxon>
        <taxon>Dissulfuribacteria</taxon>
        <taxon>Dissulfuribacterales</taxon>
        <taxon>Dissulfuribacteraceae</taxon>
        <taxon>Dissulfuribacter</taxon>
    </lineage>
</organism>
<dbReference type="SUPFAM" id="SSF143100">
    <property type="entry name" value="TTHA1013/TTHA0281-like"/>
    <property type="match status" value="1"/>
</dbReference>
<dbReference type="Gene3D" id="3.30.160.250">
    <property type="match status" value="1"/>
</dbReference>
<evidence type="ECO:0000313" key="1">
    <source>
        <dbReference type="EMBL" id="OCC14785.1"/>
    </source>
</evidence>
<reference evidence="1 2" key="1">
    <citation type="submission" date="2016-06" db="EMBL/GenBank/DDBJ databases">
        <title>Respiratory ammonification of nitrate coupled to the oxidation of elemental sulfur in deep-sea autotrophic thermophilic bacteria.</title>
        <authorList>
            <person name="Slobodkina G.B."/>
            <person name="Mardanov A.V."/>
            <person name="Ravin N.V."/>
            <person name="Frolova A.A."/>
            <person name="Viryasiv M.B."/>
            <person name="Chernyh N.A."/>
            <person name="Bonch-Osmolovskaya E.A."/>
            <person name="Slobodkin A.I."/>
        </authorList>
    </citation>
    <scope>NUCLEOTIDE SEQUENCE [LARGE SCALE GENOMIC DNA]</scope>
    <source>
        <strain evidence="1 2">S69</strain>
    </source>
</reference>
<dbReference type="OrthoDB" id="5419659at2"/>
<accession>A0A1B9F4N8</accession>
<dbReference type="InterPro" id="IPR035069">
    <property type="entry name" value="TTHA1013/TTHA0281-like"/>
</dbReference>
<dbReference type="STRING" id="1156395.DBT_1845"/>
<dbReference type="EMBL" id="MAGO01000009">
    <property type="protein sequence ID" value="OCC14785.1"/>
    <property type="molecule type" value="Genomic_DNA"/>
</dbReference>
<dbReference type="AlphaFoldDB" id="A0A1B9F4N8"/>
<evidence type="ECO:0000313" key="2">
    <source>
        <dbReference type="Proteomes" id="UP000093080"/>
    </source>
</evidence>
<keyword evidence="2" id="KW-1185">Reference proteome</keyword>
<proteinExistence type="predicted"/>
<protein>
    <submittedName>
        <fullName evidence="1">Uncharacterized protein</fullName>
    </submittedName>
</protein>
<sequence>MGAVDRYSTGAPWRQLTLDDMYVTLCPELDIASQGSTMEEAKKNLKEKV</sequence>